<feature type="domain" description="Fatty acid hydroxylase" evidence="8">
    <location>
        <begin position="190"/>
        <end position="324"/>
    </location>
</feature>
<feature type="transmembrane region" description="Helical" evidence="7">
    <location>
        <begin position="246"/>
        <end position="267"/>
    </location>
</feature>
<feature type="transmembrane region" description="Helical" evidence="7">
    <location>
        <begin position="145"/>
        <end position="174"/>
    </location>
</feature>
<organism evidence="9 10">
    <name type="scientific">Janibacter terrae</name>
    <dbReference type="NCBI Taxonomy" id="103817"/>
    <lineage>
        <taxon>Bacteria</taxon>
        <taxon>Bacillati</taxon>
        <taxon>Actinomycetota</taxon>
        <taxon>Actinomycetes</taxon>
        <taxon>Micrococcales</taxon>
        <taxon>Intrasporangiaceae</taxon>
        <taxon>Janibacter</taxon>
    </lineage>
</organism>
<reference evidence="9 10" key="1">
    <citation type="submission" date="2022-09" db="EMBL/GenBank/DDBJ databases">
        <title>Complete genome sequence of Janibacter terrae strain COS04-44, PCL-degrading bacteria isolated from oil spilled coast.</title>
        <authorList>
            <person name="Park H."/>
            <person name="Kim J.Y."/>
            <person name="An S.H."/>
            <person name="Lee C.M."/>
            <person name="Weon H.-Y."/>
        </authorList>
    </citation>
    <scope>NUCLEOTIDE SEQUENCE [LARGE SCALE GENOMIC DNA]</scope>
    <source>
        <strain evidence="9 10">COS04-44</strain>
    </source>
</reference>
<feature type="transmembrane region" description="Helical" evidence="7">
    <location>
        <begin position="103"/>
        <end position="124"/>
    </location>
</feature>
<gene>
    <name evidence="9" type="ORF">N5P18_15545</name>
</gene>
<feature type="transmembrane region" description="Helical" evidence="7">
    <location>
        <begin position="74"/>
        <end position="91"/>
    </location>
</feature>
<keyword evidence="5" id="KW-0443">Lipid metabolism</keyword>
<comment type="subcellular location">
    <subcellularLocation>
        <location evidence="1">Endomembrane system</location>
        <topology evidence="1">Multi-pass membrane protein</topology>
    </subcellularLocation>
</comment>
<evidence type="ECO:0000256" key="5">
    <source>
        <dbReference type="ARBA" id="ARBA00023098"/>
    </source>
</evidence>
<evidence type="ECO:0000313" key="9">
    <source>
        <dbReference type="EMBL" id="WWF05056.1"/>
    </source>
</evidence>
<accession>A0ABZ2FFN4</accession>
<evidence type="ECO:0000256" key="4">
    <source>
        <dbReference type="ARBA" id="ARBA00023002"/>
    </source>
</evidence>
<evidence type="ECO:0000259" key="8">
    <source>
        <dbReference type="Pfam" id="PF04116"/>
    </source>
</evidence>
<protein>
    <submittedName>
        <fullName evidence="9">Sterol desaturase family protein</fullName>
    </submittedName>
</protein>
<keyword evidence="6 7" id="KW-0472">Membrane</keyword>
<evidence type="ECO:0000256" key="3">
    <source>
        <dbReference type="ARBA" id="ARBA00022989"/>
    </source>
</evidence>
<dbReference type="InterPro" id="IPR051689">
    <property type="entry name" value="Sterol_desaturase/TMEM195"/>
</dbReference>
<dbReference type="Pfam" id="PF04116">
    <property type="entry name" value="FA_hydroxylase"/>
    <property type="match status" value="1"/>
</dbReference>
<name>A0ABZ2FFN4_9MICO</name>
<feature type="transmembrane region" description="Helical" evidence="7">
    <location>
        <begin position="50"/>
        <end position="67"/>
    </location>
</feature>
<dbReference type="PANTHER" id="PTHR21624:SF1">
    <property type="entry name" value="ALKYLGLYCEROL MONOOXYGENASE"/>
    <property type="match status" value="1"/>
</dbReference>
<dbReference type="Proteomes" id="UP001381003">
    <property type="component" value="Chromosome"/>
</dbReference>
<keyword evidence="10" id="KW-1185">Reference proteome</keyword>
<dbReference type="InterPro" id="IPR006694">
    <property type="entry name" value="Fatty_acid_hydroxylase"/>
</dbReference>
<feature type="transmembrane region" description="Helical" evidence="7">
    <location>
        <begin position="12"/>
        <end position="30"/>
    </location>
</feature>
<keyword evidence="4" id="KW-0560">Oxidoreductase</keyword>
<keyword evidence="2 7" id="KW-0812">Transmembrane</keyword>
<evidence type="ECO:0000256" key="6">
    <source>
        <dbReference type="ARBA" id="ARBA00023136"/>
    </source>
</evidence>
<evidence type="ECO:0000256" key="1">
    <source>
        <dbReference type="ARBA" id="ARBA00004127"/>
    </source>
</evidence>
<evidence type="ECO:0000256" key="2">
    <source>
        <dbReference type="ARBA" id="ARBA00022692"/>
    </source>
</evidence>
<dbReference type="PANTHER" id="PTHR21624">
    <property type="entry name" value="STEROL DESATURASE-RELATED PROTEIN"/>
    <property type="match status" value="1"/>
</dbReference>
<proteinExistence type="predicted"/>
<evidence type="ECO:0000256" key="7">
    <source>
        <dbReference type="SAM" id="Phobius"/>
    </source>
</evidence>
<sequence>MLATDRRLLPHTACWFGALSLLAVLCFHFPELLTSQEFRTVYTSHFARGLLLLGLVSTFVVGTLAVLAGQHRRLAIVGLVAAGVALLLGGPDVPMDPIEATPYSLGVDWFILSLVFSALVFIPLEHYLAHRQHPVLRTGWRTDVCYFFLSHVLVQLILIVVTASTTTVASAIAIDQVQSRVVDLPLWVQVLVAVFVADLAQAVLHRTYHRTRTLWRFHAVHHSSRDLDWLAGSRVHLAETVLTRSIVLLPLMVLGFSTPAVNAYVIIVGLQAVVAHANIGVRLGWLEYLVVLPRYHHWHHARHVDYWDRNYAIHLPVVDMLMGSFRLPRDGSWPQEYGVLTLETVPRGVLAQHLMPFRGDREYDSFVA</sequence>
<feature type="transmembrane region" description="Helical" evidence="7">
    <location>
        <begin position="186"/>
        <end position="204"/>
    </location>
</feature>
<dbReference type="RefSeq" id="WP_338538158.1">
    <property type="nucleotide sequence ID" value="NZ_CP104874.1"/>
</dbReference>
<evidence type="ECO:0000313" key="10">
    <source>
        <dbReference type="Proteomes" id="UP001381003"/>
    </source>
</evidence>
<dbReference type="EMBL" id="CP104874">
    <property type="protein sequence ID" value="WWF05056.1"/>
    <property type="molecule type" value="Genomic_DNA"/>
</dbReference>
<keyword evidence="3 7" id="KW-1133">Transmembrane helix</keyword>